<dbReference type="Gene3D" id="3.90.530.10">
    <property type="entry name" value="XPA C-terminal domain"/>
    <property type="match status" value="1"/>
</dbReference>
<dbReference type="AlphaFoldDB" id="A0A8H4QT53"/>
<dbReference type="GO" id="GO:0005634">
    <property type="term" value="C:nucleus"/>
    <property type="evidence" value="ECO:0007669"/>
    <property type="project" value="UniProtKB-SubCell"/>
</dbReference>
<comment type="subcellular location">
    <subcellularLocation>
        <location evidence="1">Nucleus</location>
    </subcellularLocation>
</comment>
<feature type="compositionally biased region" description="Low complexity" evidence="4">
    <location>
        <begin position="137"/>
        <end position="148"/>
    </location>
</feature>
<proteinExistence type="predicted"/>
<comment type="caution">
    <text evidence="5">The sequence shown here is derived from an EMBL/GenBank/DDBJ whole genome shotgun (WGS) entry which is preliminary data.</text>
</comment>
<dbReference type="SUPFAM" id="SSF46955">
    <property type="entry name" value="Putative DNA-binding domain"/>
    <property type="match status" value="1"/>
</dbReference>
<dbReference type="OrthoDB" id="3058642at2759"/>
<feature type="compositionally biased region" description="Polar residues" evidence="4">
    <location>
        <begin position="169"/>
        <end position="178"/>
    </location>
</feature>
<sequence>MGWFDENHPMGEEALAREEEAMNDFLNMVERRYTDPIPANSTPMKRVERPESEWDETKWAKTRVGASILLAKGKAKDKFLLTDKDLLPLSYTKQANAQGYYVMKMYNKREVERRAWEKYGGPSGLKAALKDRANGVKPSPTKAAPKAKAATKKAKSSTSQKHSAKQAALGSSSSRAWA</sequence>
<feature type="compositionally biased region" description="Low complexity" evidence="4">
    <location>
        <begin position="156"/>
        <end position="168"/>
    </location>
</feature>
<dbReference type="InterPro" id="IPR009061">
    <property type="entry name" value="DNA-bd_dom_put_sf"/>
</dbReference>
<reference evidence="5 6" key="1">
    <citation type="submission" date="2019-12" db="EMBL/GenBank/DDBJ databases">
        <authorList>
            <person name="Floudas D."/>
            <person name="Bentzer J."/>
            <person name="Ahren D."/>
            <person name="Johansson T."/>
            <person name="Persson P."/>
            <person name="Tunlid A."/>
        </authorList>
    </citation>
    <scope>NUCLEOTIDE SEQUENCE [LARGE SCALE GENOMIC DNA]</scope>
    <source>
        <strain evidence="5 6">CBS 102.39</strain>
    </source>
</reference>
<keyword evidence="2" id="KW-0862">Zinc</keyword>
<keyword evidence="3" id="KW-0539">Nucleus</keyword>
<dbReference type="Proteomes" id="UP000521872">
    <property type="component" value="Unassembled WGS sequence"/>
</dbReference>
<name>A0A8H4QT53_9AGAR</name>
<accession>A0A8H4QT53</accession>
<evidence type="ECO:0000313" key="6">
    <source>
        <dbReference type="Proteomes" id="UP000521872"/>
    </source>
</evidence>
<evidence type="ECO:0000256" key="4">
    <source>
        <dbReference type="SAM" id="MobiDB-lite"/>
    </source>
</evidence>
<dbReference type="EMBL" id="JAACJL010000031">
    <property type="protein sequence ID" value="KAF4616955.1"/>
    <property type="molecule type" value="Genomic_DNA"/>
</dbReference>
<evidence type="ECO:0000313" key="5">
    <source>
        <dbReference type="EMBL" id="KAF4616955.1"/>
    </source>
</evidence>
<protein>
    <submittedName>
        <fullName evidence="5">Uncharacterized protein</fullName>
    </submittedName>
</protein>
<dbReference type="CDD" id="cd21075">
    <property type="entry name" value="DBD_XPA-like"/>
    <property type="match status" value="1"/>
</dbReference>
<organism evidence="5 6">
    <name type="scientific">Agrocybe pediades</name>
    <dbReference type="NCBI Taxonomy" id="84607"/>
    <lineage>
        <taxon>Eukaryota</taxon>
        <taxon>Fungi</taxon>
        <taxon>Dikarya</taxon>
        <taxon>Basidiomycota</taxon>
        <taxon>Agaricomycotina</taxon>
        <taxon>Agaricomycetes</taxon>
        <taxon>Agaricomycetidae</taxon>
        <taxon>Agaricales</taxon>
        <taxon>Agaricineae</taxon>
        <taxon>Strophariaceae</taxon>
        <taxon>Agrocybe</taxon>
    </lineage>
</organism>
<evidence type="ECO:0000256" key="1">
    <source>
        <dbReference type="ARBA" id="ARBA00004123"/>
    </source>
</evidence>
<feature type="region of interest" description="Disordered" evidence="4">
    <location>
        <begin position="121"/>
        <end position="178"/>
    </location>
</feature>
<keyword evidence="6" id="KW-1185">Reference proteome</keyword>
<dbReference type="InterPro" id="IPR037129">
    <property type="entry name" value="XPA_sf"/>
</dbReference>
<evidence type="ECO:0000256" key="3">
    <source>
        <dbReference type="ARBA" id="ARBA00023242"/>
    </source>
</evidence>
<evidence type="ECO:0000256" key="2">
    <source>
        <dbReference type="ARBA" id="ARBA00022833"/>
    </source>
</evidence>
<gene>
    <name evidence="5" type="ORF">D9613_008542</name>
</gene>